<keyword evidence="6" id="KW-1185">Reference proteome</keyword>
<feature type="domain" description="FAD-binding PCMH-type" evidence="4">
    <location>
        <begin position="1"/>
        <end position="177"/>
    </location>
</feature>
<dbReference type="Pfam" id="PF03450">
    <property type="entry name" value="CO_deh_flav_C"/>
    <property type="match status" value="1"/>
</dbReference>
<dbReference type="InterPro" id="IPR016166">
    <property type="entry name" value="FAD-bd_PCMH"/>
</dbReference>
<evidence type="ECO:0000313" key="5">
    <source>
        <dbReference type="EMBL" id="CCH74512.1"/>
    </source>
</evidence>
<name>W6JZA6_9MICO</name>
<dbReference type="PANTHER" id="PTHR42659">
    <property type="entry name" value="XANTHINE DEHYDROGENASE SUBUNIT C-RELATED"/>
    <property type="match status" value="1"/>
</dbReference>
<dbReference type="Pfam" id="PF00941">
    <property type="entry name" value="FAD_binding_5"/>
    <property type="match status" value="1"/>
</dbReference>
<dbReference type="InterPro" id="IPR036318">
    <property type="entry name" value="FAD-bd_PCMH-like_sf"/>
</dbReference>
<dbReference type="InterPro" id="IPR016169">
    <property type="entry name" value="FAD-bd_PCMH_sub2"/>
</dbReference>
<dbReference type="GO" id="GO:0071949">
    <property type="term" value="F:FAD binding"/>
    <property type="evidence" value="ECO:0007669"/>
    <property type="project" value="InterPro"/>
</dbReference>
<dbReference type="Proteomes" id="UP000035763">
    <property type="component" value="Unassembled WGS sequence"/>
</dbReference>
<sequence>MKMPLLDYVRASTLDEAIGTLTQHADEAKILAGGQSLIPLMSFRLAHPSVLVDVTAVPELAGVSRENGHLSIGAATRMRAVETDPAAAAAVPLLPPALAHVGHPVIRNRGTIGGTIAHADPAAELPTVLTALGGRVVVQGPQGRREIASEQFFAGPLTTDLAEDEVLTRVLFPVLPAGTRAGVEELARRHGDFAIALAVAAVHLDDAGRVDRVHVGVGGVDQVPRRLAAVEAALLGNEPTAELITEAAGQTENAIRPIDDVHASAAYRRKVARVVVARALKKAVTKAEEAPL</sequence>
<dbReference type="Gene3D" id="3.30.43.10">
    <property type="entry name" value="Uridine Diphospho-n-acetylenolpyruvylglucosamine Reductase, domain 2"/>
    <property type="match status" value="1"/>
</dbReference>
<proteinExistence type="predicted"/>
<dbReference type="EMBL" id="CAJA01000392">
    <property type="protein sequence ID" value="CCH74512.1"/>
    <property type="molecule type" value="Genomic_DNA"/>
</dbReference>
<accession>W6JZA6</accession>
<keyword evidence="3 5" id="KW-0560">Oxidoreductase</keyword>
<dbReference type="FunFam" id="3.30.465.10:FF:000017">
    <property type="entry name" value="Xanthine dehydrogenase, FAD binding subunit"/>
    <property type="match status" value="1"/>
</dbReference>
<dbReference type="PROSITE" id="PS51387">
    <property type="entry name" value="FAD_PCMH"/>
    <property type="match status" value="1"/>
</dbReference>
<dbReference type="InterPro" id="IPR051312">
    <property type="entry name" value="Diverse_Substr_Oxidored"/>
</dbReference>
<organism evidence="5 6">
    <name type="scientific">Nostocoides australiense Ben110</name>
    <dbReference type="NCBI Taxonomy" id="1193182"/>
    <lineage>
        <taxon>Bacteria</taxon>
        <taxon>Bacillati</taxon>
        <taxon>Actinomycetota</taxon>
        <taxon>Actinomycetes</taxon>
        <taxon>Micrococcales</taxon>
        <taxon>Intrasporangiaceae</taxon>
        <taxon>Nostocoides</taxon>
    </lineage>
</organism>
<evidence type="ECO:0000313" key="6">
    <source>
        <dbReference type="Proteomes" id="UP000035763"/>
    </source>
</evidence>
<dbReference type="InterPro" id="IPR036683">
    <property type="entry name" value="CO_DH_flav_C_dom_sf"/>
</dbReference>
<dbReference type="Gene3D" id="3.30.390.50">
    <property type="entry name" value="CO dehydrogenase flavoprotein, C-terminal domain"/>
    <property type="match status" value="1"/>
</dbReference>
<dbReference type="EC" id="1.2.99.2" evidence="5"/>
<protein>
    <submittedName>
        <fullName evidence="5">Carbon-monoxide dehydrogenase (Acceptor)</fullName>
        <ecNumber evidence="5">1.2.99.2</ecNumber>
    </submittedName>
</protein>
<comment type="caution">
    <text evidence="5">The sequence shown here is derived from an EMBL/GenBank/DDBJ whole genome shotgun (WGS) entry which is preliminary data.</text>
</comment>
<evidence type="ECO:0000256" key="1">
    <source>
        <dbReference type="ARBA" id="ARBA00022630"/>
    </source>
</evidence>
<evidence type="ECO:0000256" key="2">
    <source>
        <dbReference type="ARBA" id="ARBA00022827"/>
    </source>
</evidence>
<dbReference type="InterPro" id="IPR005107">
    <property type="entry name" value="CO_DH_flav_C"/>
</dbReference>
<dbReference type="AlphaFoldDB" id="W6JZA6"/>
<dbReference type="SMART" id="SM01092">
    <property type="entry name" value="CO_deh_flav_C"/>
    <property type="match status" value="1"/>
</dbReference>
<dbReference type="PANTHER" id="PTHR42659:SF2">
    <property type="entry name" value="XANTHINE DEHYDROGENASE SUBUNIT C-RELATED"/>
    <property type="match status" value="1"/>
</dbReference>
<dbReference type="RefSeq" id="WP_048699857.1">
    <property type="nucleotide sequence ID" value="NZ_HG764815.1"/>
</dbReference>
<evidence type="ECO:0000259" key="4">
    <source>
        <dbReference type="PROSITE" id="PS51387"/>
    </source>
</evidence>
<dbReference type="OrthoDB" id="9793944at2"/>
<dbReference type="SUPFAM" id="SSF55447">
    <property type="entry name" value="CO dehydrogenase flavoprotein C-terminal domain-like"/>
    <property type="match status" value="1"/>
</dbReference>
<dbReference type="InterPro" id="IPR016167">
    <property type="entry name" value="FAD-bd_PCMH_sub1"/>
</dbReference>
<dbReference type="SUPFAM" id="SSF56176">
    <property type="entry name" value="FAD-binding/transporter-associated domain-like"/>
    <property type="match status" value="1"/>
</dbReference>
<keyword evidence="2" id="KW-0274">FAD</keyword>
<evidence type="ECO:0000256" key="3">
    <source>
        <dbReference type="ARBA" id="ARBA00023002"/>
    </source>
</evidence>
<dbReference type="STRING" id="1193182.BN11_4510013"/>
<dbReference type="InterPro" id="IPR002346">
    <property type="entry name" value="Mopterin_DH_FAD-bd"/>
</dbReference>
<gene>
    <name evidence="5" type="ORF">BN11_4510013</name>
</gene>
<keyword evidence="1" id="KW-0285">Flavoprotein</keyword>
<dbReference type="GO" id="GO:0016491">
    <property type="term" value="F:oxidoreductase activity"/>
    <property type="evidence" value="ECO:0007669"/>
    <property type="project" value="UniProtKB-KW"/>
</dbReference>
<reference evidence="5 6" key="1">
    <citation type="journal article" date="2013" name="ISME J.">
        <title>A metabolic model for members of the genus Tetrasphaera involved in enhanced biological phosphorus removal.</title>
        <authorList>
            <person name="Kristiansen R."/>
            <person name="Nguyen H.T.T."/>
            <person name="Saunders A.M."/>
            <person name="Nielsen J.L."/>
            <person name="Wimmer R."/>
            <person name="Le V.Q."/>
            <person name="McIlroy S.J."/>
            <person name="Petrovski S."/>
            <person name="Seviour R.J."/>
            <person name="Calteau A."/>
            <person name="Nielsen K.L."/>
            <person name="Nielsen P.H."/>
        </authorList>
    </citation>
    <scope>NUCLEOTIDE SEQUENCE [LARGE SCALE GENOMIC DNA]</scope>
    <source>
        <strain evidence="5 6">Ben110</strain>
    </source>
</reference>
<dbReference type="Gene3D" id="3.30.465.10">
    <property type="match status" value="1"/>
</dbReference>